<feature type="region of interest" description="Disordered" evidence="4">
    <location>
        <begin position="274"/>
        <end position="307"/>
    </location>
</feature>
<dbReference type="Gene3D" id="1.20.5.170">
    <property type="match status" value="1"/>
</dbReference>
<dbReference type="InterPro" id="IPR004827">
    <property type="entry name" value="bZIP"/>
</dbReference>
<feature type="domain" description="BZIP" evidence="5">
    <location>
        <begin position="306"/>
        <end position="352"/>
    </location>
</feature>
<dbReference type="CDD" id="cd14703">
    <property type="entry name" value="bZIP_plant_RF2"/>
    <property type="match status" value="1"/>
</dbReference>
<keyword evidence="2" id="KW-0804">Transcription</keyword>
<accession>A0ABP0URT8</accession>
<dbReference type="InterPro" id="IPR046347">
    <property type="entry name" value="bZIP_sf"/>
</dbReference>
<dbReference type="PANTHER" id="PTHR46391">
    <property type="entry name" value="BASIC LEUCINE ZIPPER 34"/>
    <property type="match status" value="1"/>
</dbReference>
<dbReference type="SMART" id="SM00338">
    <property type="entry name" value="BRLZ"/>
    <property type="match status" value="1"/>
</dbReference>
<dbReference type="PANTHER" id="PTHR46391:SF35">
    <property type="entry name" value="BASIC LEUCINE ZIPPER 34-LIKE ISOFORM X1"/>
    <property type="match status" value="1"/>
</dbReference>
<gene>
    <name evidence="6" type="ORF">CSSPTR1EN2_LOCUS19267</name>
</gene>
<feature type="region of interest" description="Disordered" evidence="4">
    <location>
        <begin position="219"/>
        <end position="239"/>
    </location>
</feature>
<evidence type="ECO:0000259" key="5">
    <source>
        <dbReference type="PROSITE" id="PS50217"/>
    </source>
</evidence>
<sequence length="446" mass="49665">MDSLLSSSGRREGRLVDWSHPMNNNSTHLLPPKSPGGYSMFGGSSLFEGGSLFNNVHSSFPIRDGSSHHHKRTPSAGYLPQVQPSWLEEILESPDHGDMATVNKKGLHRRASSDSVAFSESLYNSDIMAGRFAAEEERYSAQGGAPPGAHTLRIEIPDYNGLDEEQLMSVLAKMEPFERQPKQVAEGVAVMRGASVANIPLRLNPSGDNWALERGMKHLPRKSHHGSANNMGIWEKPRTQKATNVNAENASDSNSHSEGSNDDQRVCLGKYKSEPEVQSTSEGDQSHQGQQEDTQTSSEQIDPSLDPKKAKRILANRQSAQRSRVRKLQYISELEMSVNALQTEVTTLSQQVGLYDHRRAIMTAENVLLKQKLAALGQTQRSKEAHNEALKKELQRLLYQQQHQLPPLSPPGYELQRQQFSMLDLGSQHQQQQQQQPQLRPLSPIP</sequence>
<evidence type="ECO:0000313" key="6">
    <source>
        <dbReference type="EMBL" id="CAK9228627.1"/>
    </source>
</evidence>
<keyword evidence="1" id="KW-0805">Transcription regulation</keyword>
<dbReference type="PROSITE" id="PS00036">
    <property type="entry name" value="BZIP_BASIC"/>
    <property type="match status" value="1"/>
</dbReference>
<dbReference type="PROSITE" id="PS50217">
    <property type="entry name" value="BZIP"/>
    <property type="match status" value="1"/>
</dbReference>
<feature type="compositionally biased region" description="Polar residues" evidence="4">
    <location>
        <begin position="276"/>
        <end position="301"/>
    </location>
</feature>
<feature type="region of interest" description="Disordered" evidence="4">
    <location>
        <begin position="418"/>
        <end position="446"/>
    </location>
</feature>
<dbReference type="InterPro" id="IPR044759">
    <property type="entry name" value="bZIP_RF2"/>
</dbReference>
<name>A0ABP0URT8_9BRYO</name>
<dbReference type="Pfam" id="PF00170">
    <property type="entry name" value="bZIP_1"/>
    <property type="match status" value="1"/>
</dbReference>
<organism evidence="6 7">
    <name type="scientific">Sphagnum troendelagicum</name>
    <dbReference type="NCBI Taxonomy" id="128251"/>
    <lineage>
        <taxon>Eukaryota</taxon>
        <taxon>Viridiplantae</taxon>
        <taxon>Streptophyta</taxon>
        <taxon>Embryophyta</taxon>
        <taxon>Bryophyta</taxon>
        <taxon>Sphagnophytina</taxon>
        <taxon>Sphagnopsida</taxon>
        <taxon>Sphagnales</taxon>
        <taxon>Sphagnaceae</taxon>
        <taxon>Sphagnum</taxon>
    </lineage>
</organism>
<evidence type="ECO:0000256" key="4">
    <source>
        <dbReference type="SAM" id="MobiDB-lite"/>
    </source>
</evidence>
<evidence type="ECO:0000256" key="1">
    <source>
        <dbReference type="ARBA" id="ARBA00023015"/>
    </source>
</evidence>
<keyword evidence="3" id="KW-0539">Nucleus</keyword>
<dbReference type="InterPro" id="IPR052483">
    <property type="entry name" value="bZIP_transcription_regulators"/>
</dbReference>
<dbReference type="EMBL" id="OZ019898">
    <property type="protein sequence ID" value="CAK9228627.1"/>
    <property type="molecule type" value="Genomic_DNA"/>
</dbReference>
<evidence type="ECO:0000313" key="7">
    <source>
        <dbReference type="Proteomes" id="UP001497512"/>
    </source>
</evidence>
<reference evidence="6" key="1">
    <citation type="submission" date="2024-02" db="EMBL/GenBank/DDBJ databases">
        <authorList>
            <consortium name="ELIXIR-Norway"/>
            <consortium name="Elixir Norway"/>
        </authorList>
    </citation>
    <scope>NUCLEOTIDE SEQUENCE</scope>
</reference>
<evidence type="ECO:0000256" key="2">
    <source>
        <dbReference type="ARBA" id="ARBA00023163"/>
    </source>
</evidence>
<dbReference type="SUPFAM" id="SSF57959">
    <property type="entry name" value="Leucine zipper domain"/>
    <property type="match status" value="1"/>
</dbReference>
<keyword evidence="7" id="KW-1185">Reference proteome</keyword>
<proteinExistence type="predicted"/>
<evidence type="ECO:0000256" key="3">
    <source>
        <dbReference type="ARBA" id="ARBA00023242"/>
    </source>
</evidence>
<feature type="compositionally biased region" description="Low complexity" evidence="4">
    <location>
        <begin position="428"/>
        <end position="438"/>
    </location>
</feature>
<protein>
    <recommendedName>
        <fullName evidence="5">BZIP domain-containing protein</fullName>
    </recommendedName>
</protein>
<dbReference type="Proteomes" id="UP001497512">
    <property type="component" value="Chromosome 6"/>
</dbReference>